<proteinExistence type="inferred from homology"/>
<dbReference type="PANTHER" id="PTHR43675:SF7">
    <property type="entry name" value="ARSENITE METHYLTRANSFERASE"/>
    <property type="match status" value="1"/>
</dbReference>
<evidence type="ECO:0000256" key="1">
    <source>
        <dbReference type="ARBA" id="ARBA00034487"/>
    </source>
</evidence>
<comment type="similarity">
    <text evidence="1">Belongs to the methyltransferase superfamily. Arsenite methyltransferase family.</text>
</comment>
<dbReference type="InterPro" id="IPR026669">
    <property type="entry name" value="Arsenite_MeTrfase-like"/>
</dbReference>
<dbReference type="CDD" id="cd02440">
    <property type="entry name" value="AdoMet_MTases"/>
    <property type="match status" value="1"/>
</dbReference>
<feature type="non-terminal residue" evidence="8">
    <location>
        <position position="1"/>
    </location>
</feature>
<organism evidence="8 9">
    <name type="scientific">Scleropages formosus</name>
    <name type="common">Asian bonytongue</name>
    <name type="synonym">Osteoglossum formosum</name>
    <dbReference type="NCBI Taxonomy" id="113540"/>
    <lineage>
        <taxon>Eukaryota</taxon>
        <taxon>Metazoa</taxon>
        <taxon>Chordata</taxon>
        <taxon>Craniata</taxon>
        <taxon>Vertebrata</taxon>
        <taxon>Euteleostomi</taxon>
        <taxon>Actinopterygii</taxon>
        <taxon>Neopterygii</taxon>
        <taxon>Teleostei</taxon>
        <taxon>Osteoglossocephala</taxon>
        <taxon>Osteoglossomorpha</taxon>
        <taxon>Osteoglossiformes</taxon>
        <taxon>Osteoglossidae</taxon>
        <taxon>Scleropages</taxon>
    </lineage>
</organism>
<feature type="domain" description="Methyltransferase" evidence="7">
    <location>
        <begin position="94"/>
        <end position="234"/>
    </location>
</feature>
<evidence type="ECO:0000256" key="2">
    <source>
        <dbReference type="ARBA" id="ARBA00034521"/>
    </source>
</evidence>
<dbReference type="EMBL" id="JARO02002751">
    <property type="protein sequence ID" value="KPP71987.1"/>
    <property type="molecule type" value="Genomic_DNA"/>
</dbReference>
<accession>A0A0P7V9Y4</accession>
<evidence type="ECO:0000256" key="4">
    <source>
        <dbReference type="ARBA" id="ARBA00047941"/>
    </source>
</evidence>
<evidence type="ECO:0000313" key="9">
    <source>
        <dbReference type="Proteomes" id="UP000034805"/>
    </source>
</evidence>
<dbReference type="InterPro" id="IPR025714">
    <property type="entry name" value="Methyltranfer_dom"/>
</dbReference>
<dbReference type="PANTHER" id="PTHR43675">
    <property type="entry name" value="ARSENITE METHYLTRANSFERASE"/>
    <property type="match status" value="1"/>
</dbReference>
<comment type="catalytic activity">
    <reaction evidence="4">
        <text>arsenic triglutathione + [thioredoxin]-dithiol + S-adenosyl-L-methionine + 2 H2O = methylarsonous acid + [thioredoxin]-disulfide + 3 glutathione + S-adenosyl-L-homocysteine + H(+)</text>
        <dbReference type="Rhea" id="RHEA:69460"/>
        <dbReference type="Rhea" id="RHEA-COMP:10698"/>
        <dbReference type="Rhea" id="RHEA-COMP:10700"/>
        <dbReference type="ChEBI" id="CHEBI:15377"/>
        <dbReference type="ChEBI" id="CHEBI:15378"/>
        <dbReference type="ChEBI" id="CHEBI:17826"/>
        <dbReference type="ChEBI" id="CHEBI:29950"/>
        <dbReference type="ChEBI" id="CHEBI:50058"/>
        <dbReference type="ChEBI" id="CHEBI:57856"/>
        <dbReference type="ChEBI" id="CHEBI:57925"/>
        <dbReference type="ChEBI" id="CHEBI:59789"/>
        <dbReference type="ChEBI" id="CHEBI:183640"/>
        <dbReference type="EC" id="2.1.1.137"/>
    </reaction>
</comment>
<evidence type="ECO:0000313" key="8">
    <source>
        <dbReference type="EMBL" id="KPP71987.1"/>
    </source>
</evidence>
<reference evidence="8 9" key="1">
    <citation type="submission" date="2015-08" db="EMBL/GenBank/DDBJ databases">
        <title>The genome of the Asian arowana (Scleropages formosus).</title>
        <authorList>
            <person name="Tan M.H."/>
            <person name="Gan H.M."/>
            <person name="Croft L.J."/>
            <person name="Austin C.M."/>
        </authorList>
    </citation>
    <scope>NUCLEOTIDE SEQUENCE [LARGE SCALE GENOMIC DNA]</scope>
    <source>
        <strain evidence="8">Aro1</strain>
    </source>
</reference>
<dbReference type="GO" id="GO:0005829">
    <property type="term" value="C:cytosol"/>
    <property type="evidence" value="ECO:0007669"/>
    <property type="project" value="TreeGrafter"/>
</dbReference>
<dbReference type="SUPFAM" id="SSF53335">
    <property type="entry name" value="S-adenosyl-L-methionine-dependent methyltransferases"/>
    <property type="match status" value="1"/>
</dbReference>
<sequence>ANTDQARLYEMASEVHERVQVPKPRLMILRPLGNDMKYYGTRLQSSGDLQTSAACSLPRGRVAASTLDALALLHPEVCARYFGCAFVVPEKLQACKVLDLGSGSGRDCYLLSRLVGPSGWVVGLDMTEELVSAARKYIQYHQEKFGYEKPNTIFIQGYMERLDESGIRSDFFDVVVSNCVICLCPDKKAVLEEACRVLKEGGEFFFSDMYASKVIPENLKEDPVLWGEGMSGSLYWRDLIALAQEVGFSVPRLVTASHIIVHSSELLKKTGDITYASSTYRMFKLPKDIVKADAVVTYKGTVPECSDQLNFDASHTFKTEVPVLVDGETAVILQHSRFTLDFSVQSSDTSAPSQDPSSQYCHLNPFLLADKLGLSMKQCSKSGNERL</sequence>
<dbReference type="Gene3D" id="3.40.5.100">
    <property type="match status" value="1"/>
</dbReference>
<dbReference type="EC" id="2.1.1.137" evidence="2"/>
<name>A0A0P7V9Y4_SCLFO</name>
<comment type="catalytic activity">
    <reaction evidence="5">
        <text>arsenic triglutathione + 2 [thioredoxin]-dithiol + 2 S-adenosyl-L-methionine + H2O = dimethylarsinous acid + 2 [thioredoxin]-disulfide + 3 glutathione + 2 S-adenosyl-L-homocysteine + 2 H(+)</text>
        <dbReference type="Rhea" id="RHEA:69464"/>
        <dbReference type="Rhea" id="RHEA-COMP:10698"/>
        <dbReference type="Rhea" id="RHEA-COMP:10700"/>
        <dbReference type="ChEBI" id="CHEBI:15377"/>
        <dbReference type="ChEBI" id="CHEBI:15378"/>
        <dbReference type="ChEBI" id="CHEBI:23808"/>
        <dbReference type="ChEBI" id="CHEBI:29950"/>
        <dbReference type="ChEBI" id="CHEBI:50058"/>
        <dbReference type="ChEBI" id="CHEBI:57856"/>
        <dbReference type="ChEBI" id="CHEBI:57925"/>
        <dbReference type="ChEBI" id="CHEBI:59789"/>
        <dbReference type="ChEBI" id="CHEBI:183640"/>
        <dbReference type="EC" id="2.1.1.137"/>
    </reaction>
</comment>
<evidence type="ECO:0000256" key="6">
    <source>
        <dbReference type="ARBA" id="ARBA00048428"/>
    </source>
</evidence>
<evidence type="ECO:0000256" key="5">
    <source>
        <dbReference type="ARBA" id="ARBA00047943"/>
    </source>
</evidence>
<dbReference type="Proteomes" id="UP000034805">
    <property type="component" value="Unassembled WGS sequence"/>
</dbReference>
<dbReference type="InterPro" id="IPR029063">
    <property type="entry name" value="SAM-dependent_MTases_sf"/>
</dbReference>
<comment type="caution">
    <text evidence="8">The sequence shown here is derived from an EMBL/GenBank/DDBJ whole genome shotgun (WGS) entry which is preliminary data.</text>
</comment>
<gene>
    <name evidence="8" type="ORF">Z043_109050</name>
</gene>
<dbReference type="GO" id="GO:0030791">
    <property type="term" value="F:arsenite methyltransferase activity"/>
    <property type="evidence" value="ECO:0007669"/>
    <property type="project" value="UniProtKB-EC"/>
</dbReference>
<evidence type="ECO:0000256" key="3">
    <source>
        <dbReference type="ARBA" id="ARBA00034545"/>
    </source>
</evidence>
<dbReference type="GO" id="GO:0018872">
    <property type="term" value="P:arsonoacetate metabolic process"/>
    <property type="evidence" value="ECO:0007669"/>
    <property type="project" value="TreeGrafter"/>
</dbReference>
<dbReference type="GO" id="GO:0032259">
    <property type="term" value="P:methylation"/>
    <property type="evidence" value="ECO:0007669"/>
    <property type="project" value="UniProtKB-KW"/>
</dbReference>
<dbReference type="GO" id="GO:0009404">
    <property type="term" value="P:toxin metabolic process"/>
    <property type="evidence" value="ECO:0007669"/>
    <property type="project" value="TreeGrafter"/>
</dbReference>
<evidence type="ECO:0000259" key="7">
    <source>
        <dbReference type="Pfam" id="PF13847"/>
    </source>
</evidence>
<dbReference type="Gene3D" id="3.40.50.150">
    <property type="entry name" value="Vaccinia Virus protein VP39"/>
    <property type="match status" value="1"/>
</dbReference>
<protein>
    <recommendedName>
        <fullName evidence="3">Arsenite methyltransferase</fullName>
        <ecNumber evidence="2">2.1.1.137</ecNumber>
    </recommendedName>
</protein>
<dbReference type="STRING" id="113540.ENSSFOP00015018428"/>
<dbReference type="Pfam" id="PF13847">
    <property type="entry name" value="Methyltransf_31"/>
    <property type="match status" value="1"/>
</dbReference>
<keyword evidence="8" id="KW-0808">Transferase</keyword>
<keyword evidence="8" id="KW-0489">Methyltransferase</keyword>
<comment type="catalytic activity">
    <reaction evidence="6">
        <text>arsenic triglutathione + 3 [thioredoxin]-dithiol + 3 S-adenosyl-L-methionine = trimethylarsine + 3 [thioredoxin]-disulfide + 3 glutathione + 3 S-adenosyl-L-homocysteine + 3 H(+)</text>
        <dbReference type="Rhea" id="RHEA:69432"/>
        <dbReference type="Rhea" id="RHEA-COMP:10698"/>
        <dbReference type="Rhea" id="RHEA-COMP:10700"/>
        <dbReference type="ChEBI" id="CHEBI:15378"/>
        <dbReference type="ChEBI" id="CHEBI:27130"/>
        <dbReference type="ChEBI" id="CHEBI:29950"/>
        <dbReference type="ChEBI" id="CHEBI:50058"/>
        <dbReference type="ChEBI" id="CHEBI:57856"/>
        <dbReference type="ChEBI" id="CHEBI:57925"/>
        <dbReference type="ChEBI" id="CHEBI:59789"/>
        <dbReference type="ChEBI" id="CHEBI:183640"/>
        <dbReference type="EC" id="2.1.1.137"/>
    </reaction>
</comment>
<dbReference type="AlphaFoldDB" id="A0A0P7V9Y4"/>